<protein>
    <submittedName>
        <fullName evidence="1">Uncharacterized protein</fullName>
    </submittedName>
</protein>
<reference evidence="1" key="1">
    <citation type="journal article" date="2015" name="Nature">
        <title>Complex archaea that bridge the gap between prokaryotes and eukaryotes.</title>
        <authorList>
            <person name="Spang A."/>
            <person name="Saw J.H."/>
            <person name="Jorgensen S.L."/>
            <person name="Zaremba-Niedzwiedzka K."/>
            <person name="Martijn J."/>
            <person name="Lind A.E."/>
            <person name="van Eijk R."/>
            <person name="Schleper C."/>
            <person name="Guy L."/>
            <person name="Ettema T.J."/>
        </authorList>
    </citation>
    <scope>NUCLEOTIDE SEQUENCE</scope>
</reference>
<organism evidence="1">
    <name type="scientific">marine sediment metagenome</name>
    <dbReference type="NCBI Taxonomy" id="412755"/>
    <lineage>
        <taxon>unclassified sequences</taxon>
        <taxon>metagenomes</taxon>
        <taxon>ecological metagenomes</taxon>
    </lineage>
</organism>
<dbReference type="AlphaFoldDB" id="A0A0F9IYH8"/>
<proteinExistence type="predicted"/>
<dbReference type="EMBL" id="LAZR01019559">
    <property type="protein sequence ID" value="KKL92092.1"/>
    <property type="molecule type" value="Genomic_DNA"/>
</dbReference>
<evidence type="ECO:0000313" key="1">
    <source>
        <dbReference type="EMBL" id="KKL92092.1"/>
    </source>
</evidence>
<comment type="caution">
    <text evidence="1">The sequence shown here is derived from an EMBL/GenBank/DDBJ whole genome shotgun (WGS) entry which is preliminary data.</text>
</comment>
<feature type="non-terminal residue" evidence="1">
    <location>
        <position position="1"/>
    </location>
</feature>
<name>A0A0F9IYH8_9ZZZZ</name>
<gene>
    <name evidence="1" type="ORF">LCGC14_1888120</name>
</gene>
<sequence>DTDPWLITIEMTALYFETYVENAQAGMFGADLGIRPIDEATDGIIKITTVTRMPV</sequence>
<accession>A0A0F9IYH8</accession>